<dbReference type="AlphaFoldDB" id="A0A5R9QCW1"/>
<accession>A0A5R9QCW1</accession>
<sequence>MHHSPTLTRTLLLTLAFAVALAGCTRITLVYRNLDTLIPWSLNDYLAMNAEQQRGFKADLREHLSWHCKTQLPDYLNWLERLQRQVASGSVDEQTLRARYTEAREAVQVIAVEITPTTVELLRDLDDRQLKVLEDKFDEQRRERREKYLDPPLDRQIRDRADRMQERLEDWVGRLSAEQRQRVLAWSHALGDQNRRWIDNRDQWQQALVEALAQRHSPAFPERMASLLQDREAHWTEAYRQTFERNEQAGIDLALDLYAMSTETQRARLISRLEGIRKDFSSLRCLRD</sequence>
<dbReference type="Proteomes" id="UP000306753">
    <property type="component" value="Unassembled WGS sequence"/>
</dbReference>
<dbReference type="RefSeq" id="WP_138412056.1">
    <property type="nucleotide sequence ID" value="NZ_QLAG01000017.1"/>
</dbReference>
<gene>
    <name evidence="1" type="ORF">DN820_14335</name>
</gene>
<protein>
    <recommendedName>
        <fullName evidence="3">Lipoprotein</fullName>
    </recommendedName>
</protein>
<name>A0A5R9QCW1_9GAMM</name>
<comment type="caution">
    <text evidence="1">The sequence shown here is derived from an EMBL/GenBank/DDBJ whole genome shotgun (WGS) entry which is preliminary data.</text>
</comment>
<reference evidence="1 2" key="1">
    <citation type="journal article" date="2017" name="Eur. J. Clin. Microbiol. Infect. Dis.">
        <title>Uncommonly isolated clinical Pseudomonas: identification and phylogenetic assignation.</title>
        <authorList>
            <person name="Mulet M."/>
            <person name="Gomila M."/>
            <person name="Ramirez A."/>
            <person name="Cardew S."/>
            <person name="Moore E.R."/>
            <person name="Lalucat J."/>
            <person name="Garcia-Valdes E."/>
        </authorList>
    </citation>
    <scope>NUCLEOTIDE SEQUENCE [LARGE SCALE GENOMIC DNA]</scope>
    <source>
        <strain evidence="1 2">SD129</strain>
    </source>
</reference>
<dbReference type="InterPro" id="IPR016875">
    <property type="entry name" value="UCP028200"/>
</dbReference>
<dbReference type="EMBL" id="QLAG01000017">
    <property type="protein sequence ID" value="TLX62790.1"/>
    <property type="molecule type" value="Genomic_DNA"/>
</dbReference>
<evidence type="ECO:0000313" key="1">
    <source>
        <dbReference type="EMBL" id="TLX62790.1"/>
    </source>
</evidence>
<dbReference type="Pfam" id="PF19795">
    <property type="entry name" value="DUF6279"/>
    <property type="match status" value="1"/>
</dbReference>
<evidence type="ECO:0008006" key="3">
    <source>
        <dbReference type="Google" id="ProtNLM"/>
    </source>
</evidence>
<proteinExistence type="predicted"/>
<evidence type="ECO:0000313" key="2">
    <source>
        <dbReference type="Proteomes" id="UP000306753"/>
    </source>
</evidence>
<keyword evidence="2" id="KW-1185">Reference proteome</keyword>
<organism evidence="1 2">
    <name type="scientific">Stutzerimonas nosocomialis</name>
    <dbReference type="NCBI Taxonomy" id="1056496"/>
    <lineage>
        <taxon>Bacteria</taxon>
        <taxon>Pseudomonadati</taxon>
        <taxon>Pseudomonadota</taxon>
        <taxon>Gammaproteobacteria</taxon>
        <taxon>Pseudomonadales</taxon>
        <taxon>Pseudomonadaceae</taxon>
        <taxon>Stutzerimonas</taxon>
    </lineage>
</organism>
<dbReference type="PIRSF" id="PIRSF028200">
    <property type="entry name" value="UCP028200"/>
    <property type="match status" value="1"/>
</dbReference>